<evidence type="ECO:0000313" key="3">
    <source>
        <dbReference type="Proteomes" id="UP001153076"/>
    </source>
</evidence>
<keyword evidence="1" id="KW-0732">Signal</keyword>
<organism evidence="2 3">
    <name type="scientific">Carnegiea gigantea</name>
    <dbReference type="NCBI Taxonomy" id="171969"/>
    <lineage>
        <taxon>Eukaryota</taxon>
        <taxon>Viridiplantae</taxon>
        <taxon>Streptophyta</taxon>
        <taxon>Embryophyta</taxon>
        <taxon>Tracheophyta</taxon>
        <taxon>Spermatophyta</taxon>
        <taxon>Magnoliopsida</taxon>
        <taxon>eudicotyledons</taxon>
        <taxon>Gunneridae</taxon>
        <taxon>Pentapetalae</taxon>
        <taxon>Caryophyllales</taxon>
        <taxon>Cactineae</taxon>
        <taxon>Cactaceae</taxon>
        <taxon>Cactoideae</taxon>
        <taxon>Echinocereeae</taxon>
        <taxon>Carnegiea</taxon>
    </lineage>
</organism>
<evidence type="ECO:0000256" key="1">
    <source>
        <dbReference type="SAM" id="SignalP"/>
    </source>
</evidence>
<evidence type="ECO:0000313" key="2">
    <source>
        <dbReference type="EMBL" id="KAJ8438359.1"/>
    </source>
</evidence>
<protein>
    <submittedName>
        <fullName evidence="2">Uncharacterized protein</fullName>
    </submittedName>
</protein>
<dbReference type="EMBL" id="JAKOGI010000257">
    <property type="protein sequence ID" value="KAJ8438359.1"/>
    <property type="molecule type" value="Genomic_DNA"/>
</dbReference>
<feature type="signal peptide" evidence="1">
    <location>
        <begin position="1"/>
        <end position="18"/>
    </location>
</feature>
<gene>
    <name evidence="2" type="ORF">Cgig2_015286</name>
</gene>
<feature type="chain" id="PRO_5040137174" evidence="1">
    <location>
        <begin position="19"/>
        <end position="225"/>
    </location>
</feature>
<keyword evidence="3" id="KW-1185">Reference proteome</keyword>
<comment type="caution">
    <text evidence="2">The sequence shown here is derived from an EMBL/GenBank/DDBJ whole genome shotgun (WGS) entry which is preliminary data.</text>
</comment>
<accession>A0A9Q1QE32</accession>
<dbReference type="Proteomes" id="UP001153076">
    <property type="component" value="Unassembled WGS sequence"/>
</dbReference>
<reference evidence="2" key="1">
    <citation type="submission" date="2022-04" db="EMBL/GenBank/DDBJ databases">
        <title>Carnegiea gigantea Genome sequencing and assembly v2.</title>
        <authorList>
            <person name="Copetti D."/>
            <person name="Sanderson M.J."/>
            <person name="Burquez A."/>
            <person name="Wojciechowski M.F."/>
        </authorList>
    </citation>
    <scope>NUCLEOTIDE SEQUENCE</scope>
    <source>
        <strain evidence="2">SGP5-SGP5p</strain>
        <tissue evidence="2">Aerial part</tissue>
    </source>
</reference>
<name>A0A9Q1QE32_9CARY</name>
<sequence>MAIGVSVSPLLLVRAAIAQIIEELVTWRRGGRLDTAKTEKEKGIQQASLLIMASLFRSEEQVRILVYSKDHPTEFGSHGFTFEFLPNYRTKKGEQIPIQSYIKAGCGDVLVFRFIRKGNRDKNWRELEIEENYIICNPRTMQCVWLPPVPCGIGCSTEVALVCDPFYSFDTHHSRCCLQDSYRYRVFSISTCERGLERPKLNVFDSETRQWVKLVVSGPQGGLRL</sequence>
<dbReference type="AlphaFoldDB" id="A0A9Q1QE32"/>
<proteinExistence type="predicted"/>